<dbReference type="AlphaFoldDB" id="A0A1G7XTQ9"/>
<feature type="transmembrane region" description="Helical" evidence="1">
    <location>
        <begin position="102"/>
        <end position="127"/>
    </location>
</feature>
<dbReference type="Proteomes" id="UP000826616">
    <property type="component" value="Chromosome"/>
</dbReference>
<sequence>MEIVVILLALFFLMFVAYRGFSVILFAPIAALFAVLLTDPGYVLPFFSGVFMDKMVSFIKNYFPVFLLGAIFGKVIEMSGFAKSITGAVIKMIGPSRAMLAIVLVGAILTYGGVSLFVVAFAVYPFAAELFRAADIPKRLIPGTIALGAFTFTMDAFPGTPQIQNIIPTTFFKTDTWAAPWLGFIGGLFVFILGMIYLEYRRRKAKAAGEGYGTGHKNEPELVADEKLPHPLIAILPLVVVGVFNKIFTNMIPQFYGKTFDFAAINIPKVDPVDISKETAIWAVEGALVLGILTVLVFSFNRIKENFNAGINASIGGAMLATLNTASEYGFGGIISLLPGFKAVNEAMANTFTNPLVNEAVTTTTLAGITGSASGGMSIALAAMGETYLEQAQKMGIDPEVLHRVASMASGGMDTLPHNGAVITLLAVTGLTHKQSYIDIFVMTVIKTVAVFFIIALYYMFGIV</sequence>
<reference evidence="3 4" key="1">
    <citation type="submission" date="2016-10" db="EMBL/GenBank/DDBJ databases">
        <authorList>
            <person name="de Groot N.N."/>
        </authorList>
    </citation>
    <scope>NUCLEOTIDE SEQUENCE [LARGE SCALE GENOMIC DNA]</scope>
    <source>
        <strain evidence="3 4">L 420-91</strain>
    </source>
</reference>
<feature type="transmembrane region" description="Helical" evidence="1">
    <location>
        <begin position="280"/>
        <end position="300"/>
    </location>
</feature>
<dbReference type="InterPro" id="IPR003474">
    <property type="entry name" value="Glcn_transporter"/>
</dbReference>
<dbReference type="PANTHER" id="PTHR30354">
    <property type="entry name" value="GNT FAMILY GLUCONATE TRANSPORTER"/>
    <property type="match status" value="1"/>
</dbReference>
<reference evidence="2 5" key="2">
    <citation type="submission" date="2021-08" db="EMBL/GenBank/DDBJ databases">
        <title>Complete genome sequence of the strain Aneurinibacillus thermoaerophilus CCM 8960.</title>
        <authorList>
            <person name="Musilova J."/>
            <person name="Kourilova X."/>
            <person name="Pernicova I."/>
            <person name="Bezdicek M."/>
            <person name="Lengerova M."/>
            <person name="Obruca S."/>
            <person name="Sedlar K."/>
        </authorList>
    </citation>
    <scope>NUCLEOTIDE SEQUENCE [LARGE SCALE GENOMIC DNA]</scope>
    <source>
        <strain evidence="2 5">CCM 8960</strain>
    </source>
</reference>
<dbReference type="GO" id="GO:0005886">
    <property type="term" value="C:plasma membrane"/>
    <property type="evidence" value="ECO:0007669"/>
    <property type="project" value="TreeGrafter"/>
</dbReference>
<evidence type="ECO:0000256" key="1">
    <source>
        <dbReference type="SAM" id="Phobius"/>
    </source>
</evidence>
<feature type="transmembrane region" description="Helical" evidence="1">
    <location>
        <begin position="440"/>
        <end position="461"/>
    </location>
</feature>
<feature type="transmembrane region" description="Helical" evidence="1">
    <location>
        <begin position="232"/>
        <end position="252"/>
    </location>
</feature>
<evidence type="ECO:0000313" key="3">
    <source>
        <dbReference type="EMBL" id="SDG87569.1"/>
    </source>
</evidence>
<evidence type="ECO:0000313" key="5">
    <source>
        <dbReference type="Proteomes" id="UP000826616"/>
    </source>
</evidence>
<evidence type="ECO:0000313" key="2">
    <source>
        <dbReference type="EMBL" id="QYY43685.1"/>
    </source>
</evidence>
<feature type="transmembrane region" description="Helical" evidence="1">
    <location>
        <begin position="177"/>
        <end position="198"/>
    </location>
</feature>
<dbReference type="EMBL" id="CP080764">
    <property type="protein sequence ID" value="QYY43685.1"/>
    <property type="molecule type" value="Genomic_DNA"/>
</dbReference>
<proteinExistence type="predicted"/>
<feature type="transmembrane region" description="Helical" evidence="1">
    <location>
        <begin position="29"/>
        <end position="50"/>
    </location>
</feature>
<keyword evidence="5" id="KW-1185">Reference proteome</keyword>
<keyword evidence="1" id="KW-0812">Transmembrane</keyword>
<dbReference type="PANTHER" id="PTHR30354:SF7">
    <property type="entry name" value="BLL7963 PROTEIN"/>
    <property type="match status" value="1"/>
</dbReference>
<keyword evidence="1" id="KW-1133">Transmembrane helix</keyword>
<evidence type="ECO:0000313" key="4">
    <source>
        <dbReference type="Proteomes" id="UP000198956"/>
    </source>
</evidence>
<organism evidence="3 4">
    <name type="scientific">Aneurinibacillus thermoaerophilus</name>
    <dbReference type="NCBI Taxonomy" id="143495"/>
    <lineage>
        <taxon>Bacteria</taxon>
        <taxon>Bacillati</taxon>
        <taxon>Bacillota</taxon>
        <taxon>Bacilli</taxon>
        <taxon>Bacillales</taxon>
        <taxon>Paenibacillaceae</taxon>
        <taxon>Aneurinibacillus group</taxon>
        <taxon>Aneurinibacillus</taxon>
    </lineage>
</organism>
<dbReference type="GO" id="GO:0015128">
    <property type="term" value="F:gluconate transmembrane transporter activity"/>
    <property type="evidence" value="ECO:0007669"/>
    <property type="project" value="InterPro"/>
</dbReference>
<accession>A0A1G7XTQ9</accession>
<dbReference type="Proteomes" id="UP000198956">
    <property type="component" value="Unassembled WGS sequence"/>
</dbReference>
<feature type="transmembrane region" description="Helical" evidence="1">
    <location>
        <begin position="62"/>
        <end position="82"/>
    </location>
</feature>
<dbReference type="OrthoDB" id="86125at2"/>
<dbReference type="GeneID" id="97140829"/>
<keyword evidence="1" id="KW-0472">Membrane</keyword>
<dbReference type="EMBL" id="FNDE01000004">
    <property type="protein sequence ID" value="SDG87569.1"/>
    <property type="molecule type" value="Genomic_DNA"/>
</dbReference>
<dbReference type="RefSeq" id="WP_057899476.1">
    <property type="nucleotide sequence ID" value="NZ_CP080764.1"/>
</dbReference>
<name>A0A1G7XTQ9_ANETH</name>
<gene>
    <name evidence="2" type="ORF">K3F53_05560</name>
    <name evidence="3" type="ORF">SAMN04489735_1004193</name>
</gene>
<protein>
    <submittedName>
        <fullName evidence="2">GntP family permease</fullName>
    </submittedName>
    <submittedName>
        <fullName evidence="3">H+/gluconate symporter</fullName>
    </submittedName>
</protein>